<organism evidence="1 2">
    <name type="scientific">Anaeramoeba ignava</name>
    <name type="common">Anaerobic marine amoeba</name>
    <dbReference type="NCBI Taxonomy" id="1746090"/>
    <lineage>
        <taxon>Eukaryota</taxon>
        <taxon>Metamonada</taxon>
        <taxon>Anaeramoebidae</taxon>
        <taxon>Anaeramoeba</taxon>
    </lineage>
</organism>
<keyword evidence="2" id="KW-1185">Reference proteome</keyword>
<accession>A0A9Q0LNE1</accession>
<comment type="caution">
    <text evidence="1">The sequence shown here is derived from an EMBL/GenBank/DDBJ whole genome shotgun (WGS) entry which is preliminary data.</text>
</comment>
<gene>
    <name evidence="1" type="ORF">M0811_01234</name>
</gene>
<dbReference type="AlphaFoldDB" id="A0A9Q0LNE1"/>
<evidence type="ECO:0000313" key="1">
    <source>
        <dbReference type="EMBL" id="KAJ5074603.1"/>
    </source>
</evidence>
<dbReference type="SUPFAM" id="SSF52317">
    <property type="entry name" value="Class I glutamine amidotransferase-like"/>
    <property type="match status" value="1"/>
</dbReference>
<name>A0A9Q0LNE1_ANAIG</name>
<proteinExistence type="predicted"/>
<dbReference type="EMBL" id="JAPDFW010000070">
    <property type="protein sequence ID" value="KAJ5074603.1"/>
    <property type="molecule type" value="Genomic_DNA"/>
</dbReference>
<dbReference type="Proteomes" id="UP001149090">
    <property type="component" value="Unassembled WGS sequence"/>
</dbReference>
<sequence length="205" mass="23061">MGINKIETYNGRISTPNLSKLLDYDVLFLYSDYNWKDNQAISQVTQKFVEHGGALVFAGAFALSIEHPLKDLVGNIINGFLPLAKERVIRHHNSSLGEFELNHPLMKQIKVFDGGRASFYVDTEEVFGGKVIARWKNGRPLVIEKKISPEFGQIVALNIFPISESAFGNGWIPDTDGDKLISNSVIYAANHSPHTFREFRKKNIL</sequence>
<dbReference type="OrthoDB" id="19382at2759"/>
<reference evidence="1" key="1">
    <citation type="submission" date="2022-10" db="EMBL/GenBank/DDBJ databases">
        <title>Novel sulphate-reducing endosymbionts in the free-living metamonad Anaeramoeba.</title>
        <authorList>
            <person name="Jerlstrom-Hultqvist J."/>
            <person name="Cepicka I."/>
            <person name="Gallot-Lavallee L."/>
            <person name="Salas-Leiva D."/>
            <person name="Curtis B.A."/>
            <person name="Zahonova K."/>
            <person name="Pipaliya S."/>
            <person name="Dacks J."/>
            <person name="Roger A.J."/>
        </authorList>
    </citation>
    <scope>NUCLEOTIDE SEQUENCE</scope>
    <source>
        <strain evidence="1">BMAN</strain>
    </source>
</reference>
<protein>
    <submittedName>
        <fullName evidence="1">Uncharacterized protein</fullName>
    </submittedName>
</protein>
<dbReference type="InterPro" id="IPR029062">
    <property type="entry name" value="Class_I_gatase-like"/>
</dbReference>
<evidence type="ECO:0000313" key="2">
    <source>
        <dbReference type="Proteomes" id="UP001149090"/>
    </source>
</evidence>